<feature type="transmembrane region" description="Helical" evidence="9">
    <location>
        <begin position="12"/>
        <end position="29"/>
    </location>
</feature>
<feature type="transmembrane region" description="Helical" evidence="9">
    <location>
        <begin position="77"/>
        <end position="108"/>
    </location>
</feature>
<proteinExistence type="predicted"/>
<evidence type="ECO:0000259" key="10">
    <source>
        <dbReference type="Pfam" id="PF13231"/>
    </source>
</evidence>
<dbReference type="InterPro" id="IPR050297">
    <property type="entry name" value="LipidA_mod_glycosyltrf_83"/>
</dbReference>
<evidence type="ECO:0000256" key="4">
    <source>
        <dbReference type="ARBA" id="ARBA00022679"/>
    </source>
</evidence>
<name>A0A5J5FUS7_9BACL</name>
<feature type="transmembrane region" description="Helical" evidence="9">
    <location>
        <begin position="532"/>
        <end position="553"/>
    </location>
</feature>
<feature type="transmembrane region" description="Helical" evidence="9">
    <location>
        <begin position="160"/>
        <end position="177"/>
    </location>
</feature>
<comment type="subcellular location">
    <subcellularLocation>
        <location evidence="1">Cell membrane</location>
        <topology evidence="1">Multi-pass membrane protein</topology>
    </subcellularLocation>
</comment>
<comment type="caution">
    <text evidence="12">The sequence shown here is derived from an EMBL/GenBank/DDBJ whole genome shotgun (WGS) entry which is preliminary data.</text>
</comment>
<feature type="domain" description="Glycosyltransferase RgtA/B/C/D-like" evidence="10">
    <location>
        <begin position="66"/>
        <end position="224"/>
    </location>
</feature>
<evidence type="ECO:0000256" key="9">
    <source>
        <dbReference type="SAM" id="Phobius"/>
    </source>
</evidence>
<feature type="transmembrane region" description="Helical" evidence="9">
    <location>
        <begin position="504"/>
        <end position="525"/>
    </location>
</feature>
<dbReference type="OrthoDB" id="9810398at2"/>
<feature type="transmembrane region" description="Helical" evidence="9">
    <location>
        <begin position="183"/>
        <end position="201"/>
    </location>
</feature>
<dbReference type="Proteomes" id="UP000367750">
    <property type="component" value="Unassembled WGS sequence"/>
</dbReference>
<dbReference type="InterPro" id="IPR038731">
    <property type="entry name" value="RgtA/B/C-like"/>
</dbReference>
<feature type="region of interest" description="Disordered" evidence="8">
    <location>
        <begin position="268"/>
        <end position="369"/>
    </location>
</feature>
<feature type="transmembrane region" description="Helical" evidence="9">
    <location>
        <begin position="390"/>
        <end position="408"/>
    </location>
</feature>
<organism evidence="12 13">
    <name type="scientific">Paenibacillus spiritus</name>
    <dbReference type="NCBI Taxonomy" id="2496557"/>
    <lineage>
        <taxon>Bacteria</taxon>
        <taxon>Bacillati</taxon>
        <taxon>Bacillota</taxon>
        <taxon>Bacilli</taxon>
        <taxon>Bacillales</taxon>
        <taxon>Paenibacillaceae</taxon>
        <taxon>Paenibacillus</taxon>
    </lineage>
</organism>
<keyword evidence="7 9" id="KW-0472">Membrane</keyword>
<sequence>MNRIRRWGSDPVLLVILLAAAGLYGYGIWDDEYGNLFYTSAVGSMLQSWHNFFYGSLDSAGSVTVDKPPVVFWIQTLFAWIFGLHGWSVILPQVLAGVGSVLLVYLLVKPGFGRTAARIGALAMALTPVAAAVSRTNNIDSMLVFTLLLAAWFLFRGTRLNRTGSVLAAFGLIGVAFNEKMLQAYMVLPAFYLFYLIAAKVRWKRKTGILAGSTAVLLAVSLSWAVIVDSVPADKRPYIGSSGTNSVLNLAFGYNGVARLTGDRNAGGGGFGGGAPQMPGGEGGEWSFPGGEAGQMPPMNGGGDGQAAPGAGGAPGSGQSQDGGGRQSQDGGRRSTDGSQSGSPGRSGGEDGRSFGGGASGGRGFGGGGMFNTGTAGPLRLFQQELSGQASWLIPFLLFGCIGLFSDLRRRNITDRHKEGVFWLAWLVPVMGFFSIAGFFHQYYLIMMAPPVAALVGAGFVTMRAHYRERAGWLGWLLPAAVLATAAFEWYILQAYNDTIGRGWSVGVLAAGLAAAALLAAFRLIRSAAKPAARAAALLGLLILFIGPAYWALTPITYGGNSMTPAAGPDGGGMGGGPGRTGGFPSGFPGGGAAAGELPGSGAELPANLSGLPGLPGNMSGFGRNGAGSVNESLVAYLKAHNDGQKYLMATMNYSTGGPYIVAGEKVVILNGFSSSDVVYTEETLETLVKSGAVKYFLIPGGGMGGGREGSSSLTSWITEHGTEVPSSEWAGSGQASGTLYEVTAE</sequence>
<evidence type="ECO:0000259" key="11">
    <source>
        <dbReference type="Pfam" id="PF24878"/>
    </source>
</evidence>
<feature type="compositionally biased region" description="Gly residues" evidence="8">
    <location>
        <begin position="354"/>
        <end position="369"/>
    </location>
</feature>
<evidence type="ECO:0000256" key="1">
    <source>
        <dbReference type="ARBA" id="ARBA00004651"/>
    </source>
</evidence>
<dbReference type="GO" id="GO:0005886">
    <property type="term" value="C:plasma membrane"/>
    <property type="evidence" value="ECO:0007669"/>
    <property type="project" value="UniProtKB-SubCell"/>
</dbReference>
<feature type="transmembrane region" description="Helical" evidence="9">
    <location>
        <begin position="115"/>
        <end position="133"/>
    </location>
</feature>
<feature type="domain" description="Putative mannosyltransferase YkcA/B-like C-terminal" evidence="11">
    <location>
        <begin position="634"/>
        <end position="721"/>
    </location>
</feature>
<evidence type="ECO:0000256" key="8">
    <source>
        <dbReference type="SAM" id="MobiDB-lite"/>
    </source>
</evidence>
<evidence type="ECO:0000256" key="3">
    <source>
        <dbReference type="ARBA" id="ARBA00022676"/>
    </source>
</evidence>
<evidence type="ECO:0000256" key="2">
    <source>
        <dbReference type="ARBA" id="ARBA00022475"/>
    </source>
</evidence>
<feature type="transmembrane region" description="Helical" evidence="9">
    <location>
        <begin position="420"/>
        <end position="437"/>
    </location>
</feature>
<dbReference type="EMBL" id="VYKK01000030">
    <property type="protein sequence ID" value="KAA8997193.1"/>
    <property type="molecule type" value="Genomic_DNA"/>
</dbReference>
<accession>A0A5J5FUS7</accession>
<keyword evidence="6 9" id="KW-1133">Transmembrane helix</keyword>
<dbReference type="PANTHER" id="PTHR33908">
    <property type="entry name" value="MANNOSYLTRANSFERASE YKCB-RELATED"/>
    <property type="match status" value="1"/>
</dbReference>
<evidence type="ECO:0000313" key="12">
    <source>
        <dbReference type="EMBL" id="KAA8997193.1"/>
    </source>
</evidence>
<reference evidence="12 13" key="1">
    <citation type="submission" date="2019-09" db="EMBL/GenBank/DDBJ databases">
        <title>Bacillus ochoae sp. nov., Paenibacillus whitsoniae sp. nov., Paenibacillus spiritus sp. nov. Isolated from the Mars Exploration Rover during spacecraft assembly.</title>
        <authorList>
            <person name="Seuylemezian A."/>
            <person name="Vaishampayan P."/>
        </authorList>
    </citation>
    <scope>NUCLEOTIDE SEQUENCE [LARGE SCALE GENOMIC DNA]</scope>
    <source>
        <strain evidence="12 13">MER_111</strain>
    </source>
</reference>
<protein>
    <submittedName>
        <fullName evidence="12">Glycosyltransferase family 39 protein</fullName>
    </submittedName>
</protein>
<evidence type="ECO:0000256" key="5">
    <source>
        <dbReference type="ARBA" id="ARBA00022692"/>
    </source>
</evidence>
<keyword evidence="4 12" id="KW-0808">Transferase</keyword>
<dbReference type="PANTHER" id="PTHR33908:SF3">
    <property type="entry name" value="UNDECAPRENYL PHOSPHATE-ALPHA-4-AMINO-4-DEOXY-L-ARABINOSE ARABINOSYL TRANSFERASE"/>
    <property type="match status" value="1"/>
</dbReference>
<dbReference type="AlphaFoldDB" id="A0A5J5FUS7"/>
<feature type="transmembrane region" description="Helical" evidence="9">
    <location>
        <begin position="139"/>
        <end position="155"/>
    </location>
</feature>
<gene>
    <name evidence="12" type="ORF">F4V43_18035</name>
</gene>
<keyword evidence="13" id="KW-1185">Reference proteome</keyword>
<dbReference type="RefSeq" id="WP_150459658.1">
    <property type="nucleotide sequence ID" value="NZ_VYKK01000030.1"/>
</dbReference>
<feature type="transmembrane region" description="Helical" evidence="9">
    <location>
        <begin position="443"/>
        <end position="461"/>
    </location>
</feature>
<evidence type="ECO:0000256" key="6">
    <source>
        <dbReference type="ARBA" id="ARBA00022989"/>
    </source>
</evidence>
<evidence type="ECO:0000313" key="13">
    <source>
        <dbReference type="Proteomes" id="UP000367750"/>
    </source>
</evidence>
<dbReference type="GO" id="GO:0009103">
    <property type="term" value="P:lipopolysaccharide biosynthetic process"/>
    <property type="evidence" value="ECO:0007669"/>
    <property type="project" value="UniProtKB-ARBA"/>
</dbReference>
<dbReference type="InterPro" id="IPR056785">
    <property type="entry name" value="YkcA/B-like_C"/>
</dbReference>
<feature type="transmembrane region" description="Helical" evidence="9">
    <location>
        <begin position="473"/>
        <end position="492"/>
    </location>
</feature>
<feature type="compositionally biased region" description="Gly residues" evidence="8">
    <location>
        <begin position="268"/>
        <end position="284"/>
    </location>
</feature>
<feature type="transmembrane region" description="Helical" evidence="9">
    <location>
        <begin position="208"/>
        <end position="227"/>
    </location>
</feature>
<dbReference type="Pfam" id="PF24878">
    <property type="entry name" value="YkcB_C"/>
    <property type="match status" value="1"/>
</dbReference>
<keyword evidence="3" id="KW-0328">Glycosyltransferase</keyword>
<evidence type="ECO:0000256" key="7">
    <source>
        <dbReference type="ARBA" id="ARBA00023136"/>
    </source>
</evidence>
<keyword evidence="5 9" id="KW-0812">Transmembrane</keyword>
<dbReference type="GO" id="GO:0016763">
    <property type="term" value="F:pentosyltransferase activity"/>
    <property type="evidence" value="ECO:0007669"/>
    <property type="project" value="TreeGrafter"/>
</dbReference>
<feature type="compositionally biased region" description="Gly residues" evidence="8">
    <location>
        <begin position="300"/>
        <end position="326"/>
    </location>
</feature>
<dbReference type="Pfam" id="PF13231">
    <property type="entry name" value="PMT_2"/>
    <property type="match status" value="1"/>
</dbReference>
<dbReference type="GO" id="GO:0010041">
    <property type="term" value="P:response to iron(III) ion"/>
    <property type="evidence" value="ECO:0007669"/>
    <property type="project" value="TreeGrafter"/>
</dbReference>
<keyword evidence="2" id="KW-1003">Cell membrane</keyword>